<keyword evidence="2" id="KW-0732">Signal</keyword>
<feature type="compositionally biased region" description="Acidic residues" evidence="1">
    <location>
        <begin position="193"/>
        <end position="205"/>
    </location>
</feature>
<dbReference type="Proteomes" id="UP000268162">
    <property type="component" value="Unassembled WGS sequence"/>
</dbReference>
<evidence type="ECO:0000256" key="2">
    <source>
        <dbReference type="SAM" id="SignalP"/>
    </source>
</evidence>
<proteinExistence type="predicted"/>
<keyword evidence="4" id="KW-1185">Reference proteome</keyword>
<gene>
    <name evidence="3" type="ORF">BJ085DRAFT_33702</name>
</gene>
<reference evidence="4" key="1">
    <citation type="journal article" date="2018" name="Nat. Microbiol.">
        <title>Leveraging single-cell genomics to expand the fungal tree of life.</title>
        <authorList>
            <person name="Ahrendt S.R."/>
            <person name="Quandt C.A."/>
            <person name="Ciobanu D."/>
            <person name="Clum A."/>
            <person name="Salamov A."/>
            <person name="Andreopoulos B."/>
            <person name="Cheng J.F."/>
            <person name="Woyke T."/>
            <person name="Pelin A."/>
            <person name="Henrissat B."/>
            <person name="Reynolds N.K."/>
            <person name="Benny G.L."/>
            <person name="Smith M.E."/>
            <person name="James T.Y."/>
            <person name="Grigoriev I.V."/>
        </authorList>
    </citation>
    <scope>NUCLEOTIDE SEQUENCE [LARGE SCALE GENOMIC DNA]</scope>
    <source>
        <strain evidence="4">RSA 468</strain>
    </source>
</reference>
<feature type="region of interest" description="Disordered" evidence="1">
    <location>
        <begin position="177"/>
        <end position="220"/>
    </location>
</feature>
<dbReference type="EMBL" id="ML002232">
    <property type="protein sequence ID" value="RKP39980.1"/>
    <property type="molecule type" value="Genomic_DNA"/>
</dbReference>
<dbReference type="AlphaFoldDB" id="A0A4Q0A3Z5"/>
<evidence type="ECO:0000313" key="3">
    <source>
        <dbReference type="EMBL" id="RKP39980.1"/>
    </source>
</evidence>
<feature type="region of interest" description="Disordered" evidence="1">
    <location>
        <begin position="291"/>
        <end position="321"/>
    </location>
</feature>
<name>A0A4Q0A3Z5_9FUNG</name>
<sequence length="321" mass="35697">MLGKLSTLVTRLSLVGTALILVTYQISPSAASSIADGPGSAYHLRSQLLPFIPKNELPPSMARLATNPEMKFIRLAYVPLSKKTQLPVVPAEPAGRVLSEGLGPSDLTTSTSRNGKLYRDMAVQTEAQSDFPVVDLRTRLRQEAEEYESINHLFGDVLEVLKEANVDPEALLQCFKTNSSAMDPSDPPTTSWSDDEEWKGEEEEGSVGNQTPSPLFKLNDHPNVVCSAETLATLERILRDPKEIENITTLPTQPYNRDTVLETEALHLFRQPETQAMRLANQMREETLAMNGGKLQQQKSLPKPQQQLEPLQTKKLSWWGH</sequence>
<accession>A0A4Q0A3Z5</accession>
<feature type="signal peptide" evidence="2">
    <location>
        <begin position="1"/>
        <end position="31"/>
    </location>
</feature>
<feature type="compositionally biased region" description="Low complexity" evidence="1">
    <location>
        <begin position="294"/>
        <end position="321"/>
    </location>
</feature>
<organism evidence="3 4">
    <name type="scientific">Dimargaris cristalligena</name>
    <dbReference type="NCBI Taxonomy" id="215637"/>
    <lineage>
        <taxon>Eukaryota</taxon>
        <taxon>Fungi</taxon>
        <taxon>Fungi incertae sedis</taxon>
        <taxon>Zoopagomycota</taxon>
        <taxon>Kickxellomycotina</taxon>
        <taxon>Dimargaritomycetes</taxon>
        <taxon>Dimargaritales</taxon>
        <taxon>Dimargaritaceae</taxon>
        <taxon>Dimargaris</taxon>
    </lineage>
</organism>
<feature type="chain" id="PRO_5020587429" evidence="2">
    <location>
        <begin position="32"/>
        <end position="321"/>
    </location>
</feature>
<evidence type="ECO:0000313" key="4">
    <source>
        <dbReference type="Proteomes" id="UP000268162"/>
    </source>
</evidence>
<protein>
    <submittedName>
        <fullName evidence="3">Uncharacterized protein</fullName>
    </submittedName>
</protein>
<evidence type="ECO:0000256" key="1">
    <source>
        <dbReference type="SAM" id="MobiDB-lite"/>
    </source>
</evidence>